<sequence length="223" mass="24964">MATNSNTRNNSTAVTQDAREWFIQNLVSDWENEVVEAVDECIESLFNVRVPFRRRGFVQLVREFFAINQQNRQMGHLALPVRAALMAEGMSEGEAEREIESKLVPAAARRIDDVSIITSVCDEYGDDVLRSKPRWEKARARRRLVAQGNNPDEVDAVLSSSHPIARLVVTPEEMDAIAQRLPSASSVRDRLVAEGYDSDFIDESFARIADAYAAGQRGGLVRV</sequence>
<proteinExistence type="predicted"/>
<organism evidence="1 2">
    <name type="scientific">Microbacterium oxydans</name>
    <dbReference type="NCBI Taxonomy" id="82380"/>
    <lineage>
        <taxon>Bacteria</taxon>
        <taxon>Bacillati</taxon>
        <taxon>Actinomycetota</taxon>
        <taxon>Actinomycetes</taxon>
        <taxon>Micrococcales</taxon>
        <taxon>Microbacteriaceae</taxon>
        <taxon>Microbacterium</taxon>
    </lineage>
</organism>
<accession>A0A0F0KUI2</accession>
<dbReference type="EMBL" id="JYIV01000024">
    <property type="protein sequence ID" value="KJL22891.1"/>
    <property type="molecule type" value="Genomic_DNA"/>
</dbReference>
<dbReference type="RefSeq" id="WP_045263542.1">
    <property type="nucleotide sequence ID" value="NZ_JYIV01000024.1"/>
</dbReference>
<dbReference type="PATRIC" id="fig|82380.10.peg.1645"/>
<gene>
    <name evidence="1" type="ORF">RN51_01636</name>
</gene>
<name>A0A0F0KUI2_9MICO</name>
<dbReference type="AlphaFoldDB" id="A0A0F0KUI2"/>
<evidence type="ECO:0000313" key="1">
    <source>
        <dbReference type="EMBL" id="KJL22891.1"/>
    </source>
</evidence>
<dbReference type="Proteomes" id="UP000033725">
    <property type="component" value="Unassembled WGS sequence"/>
</dbReference>
<protein>
    <submittedName>
        <fullName evidence="1">Uncharacterized protein</fullName>
    </submittedName>
</protein>
<reference evidence="1 2" key="1">
    <citation type="submission" date="2015-02" db="EMBL/GenBank/DDBJ databases">
        <title>Draft genome sequences of ten Microbacterium spp. with emphasis on heavy metal contaminated environments.</title>
        <authorList>
            <person name="Corretto E."/>
        </authorList>
    </citation>
    <scope>NUCLEOTIDE SEQUENCE [LARGE SCALE GENOMIC DNA]</scope>
    <source>
        <strain evidence="1 2">BEL163</strain>
    </source>
</reference>
<comment type="caution">
    <text evidence="1">The sequence shown here is derived from an EMBL/GenBank/DDBJ whole genome shotgun (WGS) entry which is preliminary data.</text>
</comment>
<evidence type="ECO:0000313" key="2">
    <source>
        <dbReference type="Proteomes" id="UP000033725"/>
    </source>
</evidence>